<organism evidence="2 3">
    <name type="scientific">Triplophysa rosa</name>
    <name type="common">Cave loach</name>
    <dbReference type="NCBI Taxonomy" id="992332"/>
    <lineage>
        <taxon>Eukaryota</taxon>
        <taxon>Metazoa</taxon>
        <taxon>Chordata</taxon>
        <taxon>Craniata</taxon>
        <taxon>Vertebrata</taxon>
        <taxon>Euteleostomi</taxon>
        <taxon>Actinopterygii</taxon>
        <taxon>Neopterygii</taxon>
        <taxon>Teleostei</taxon>
        <taxon>Ostariophysi</taxon>
        <taxon>Cypriniformes</taxon>
        <taxon>Nemacheilidae</taxon>
        <taxon>Triplophysa</taxon>
    </lineage>
</organism>
<feature type="region of interest" description="Disordered" evidence="1">
    <location>
        <begin position="17"/>
        <end position="51"/>
    </location>
</feature>
<accession>A0A9W7TP89</accession>
<comment type="caution">
    <text evidence="2">The sequence shown here is derived from an EMBL/GenBank/DDBJ whole genome shotgun (WGS) entry which is preliminary data.</text>
</comment>
<gene>
    <name evidence="2" type="ORF">IRJ41_012710</name>
</gene>
<reference evidence="2" key="1">
    <citation type="submission" date="2021-02" db="EMBL/GenBank/DDBJ databases">
        <title>Comparative genomics reveals that relaxation of natural selection precedes convergent phenotypic evolution of cavefish.</title>
        <authorList>
            <person name="Peng Z."/>
        </authorList>
    </citation>
    <scope>NUCLEOTIDE SEQUENCE</scope>
    <source>
        <tissue evidence="2">Muscle</tissue>
    </source>
</reference>
<dbReference type="Proteomes" id="UP001059041">
    <property type="component" value="Linkage Group LG14"/>
</dbReference>
<sequence>MFLQHWQVQWHQCLPPAQPPAVAETEETEPSEVGSGSSGETFQIEPDMQWESPARMLMAEKGL</sequence>
<dbReference type="EMBL" id="JAFHDT010000014">
    <property type="protein sequence ID" value="KAI7800810.1"/>
    <property type="molecule type" value="Genomic_DNA"/>
</dbReference>
<evidence type="ECO:0000313" key="2">
    <source>
        <dbReference type="EMBL" id="KAI7800810.1"/>
    </source>
</evidence>
<evidence type="ECO:0000256" key="1">
    <source>
        <dbReference type="SAM" id="MobiDB-lite"/>
    </source>
</evidence>
<protein>
    <submittedName>
        <fullName evidence="2">Uncharacterized protein</fullName>
    </submittedName>
</protein>
<name>A0A9W7TP89_TRIRA</name>
<proteinExistence type="predicted"/>
<feature type="compositionally biased region" description="Low complexity" evidence="1">
    <location>
        <begin position="31"/>
        <end position="41"/>
    </location>
</feature>
<evidence type="ECO:0000313" key="3">
    <source>
        <dbReference type="Proteomes" id="UP001059041"/>
    </source>
</evidence>
<feature type="non-terminal residue" evidence="2">
    <location>
        <position position="63"/>
    </location>
</feature>
<dbReference type="AlphaFoldDB" id="A0A9W7TP89"/>
<keyword evidence="3" id="KW-1185">Reference proteome</keyword>